<dbReference type="PROSITE" id="PS00060">
    <property type="entry name" value="ADH_IRON_2"/>
    <property type="match status" value="1"/>
</dbReference>
<organism evidence="5 6">
    <name type="scientific">Halobacillus aidingensis</name>
    <dbReference type="NCBI Taxonomy" id="240303"/>
    <lineage>
        <taxon>Bacteria</taxon>
        <taxon>Bacillati</taxon>
        <taxon>Bacillota</taxon>
        <taxon>Bacilli</taxon>
        <taxon>Bacillales</taxon>
        <taxon>Bacillaceae</taxon>
        <taxon>Halobacillus</taxon>
    </lineage>
</organism>
<dbReference type="Pfam" id="PF00465">
    <property type="entry name" value="Fe-ADH"/>
    <property type="match status" value="1"/>
</dbReference>
<dbReference type="GO" id="GO:0046872">
    <property type="term" value="F:metal ion binding"/>
    <property type="evidence" value="ECO:0007669"/>
    <property type="project" value="InterPro"/>
</dbReference>
<dbReference type="GO" id="GO:0004022">
    <property type="term" value="F:alcohol dehydrogenase (NAD+) activity"/>
    <property type="evidence" value="ECO:0007669"/>
    <property type="project" value="TreeGrafter"/>
</dbReference>
<feature type="domain" description="Alcohol dehydrogenase iron-type/glycerol dehydrogenase GldA" evidence="3">
    <location>
        <begin position="22"/>
        <end position="189"/>
    </location>
</feature>
<evidence type="ECO:0000259" key="3">
    <source>
        <dbReference type="Pfam" id="PF00465"/>
    </source>
</evidence>
<name>A0A1H0QM79_HALAD</name>
<dbReference type="FunFam" id="1.20.1090.10:FF:000001">
    <property type="entry name" value="Aldehyde-alcohol dehydrogenase"/>
    <property type="match status" value="1"/>
</dbReference>
<dbReference type="PANTHER" id="PTHR11496">
    <property type="entry name" value="ALCOHOL DEHYDROGENASE"/>
    <property type="match status" value="1"/>
</dbReference>
<dbReference type="RefSeq" id="WP_089652989.1">
    <property type="nucleotide sequence ID" value="NZ_FNIZ01000013.1"/>
</dbReference>
<accession>A0A1H0QM79</accession>
<dbReference type="InterPro" id="IPR056798">
    <property type="entry name" value="ADH_Fe_C"/>
</dbReference>
<dbReference type="Pfam" id="PF25137">
    <property type="entry name" value="ADH_Fe_C"/>
    <property type="match status" value="1"/>
</dbReference>
<dbReference type="InterPro" id="IPR018211">
    <property type="entry name" value="ADH_Fe_CS"/>
</dbReference>
<keyword evidence="2" id="KW-0560">Oxidoreductase</keyword>
<dbReference type="STRING" id="240303.SAMN05421677_11358"/>
<dbReference type="EMBL" id="FNIZ01000013">
    <property type="protein sequence ID" value="SDP18437.1"/>
    <property type="molecule type" value="Genomic_DNA"/>
</dbReference>
<keyword evidence="6" id="KW-1185">Reference proteome</keyword>
<dbReference type="SUPFAM" id="SSF56796">
    <property type="entry name" value="Dehydroquinate synthase-like"/>
    <property type="match status" value="1"/>
</dbReference>
<reference evidence="6" key="1">
    <citation type="submission" date="2016-10" db="EMBL/GenBank/DDBJ databases">
        <authorList>
            <person name="Varghese N."/>
            <person name="Submissions S."/>
        </authorList>
    </citation>
    <scope>NUCLEOTIDE SEQUENCE [LARGE SCALE GENOMIC DNA]</scope>
    <source>
        <strain evidence="6">CGMCC 1.3703</strain>
    </source>
</reference>
<feature type="domain" description="Fe-containing alcohol dehydrogenase-like C-terminal" evidence="4">
    <location>
        <begin position="200"/>
        <end position="396"/>
    </location>
</feature>
<comment type="similarity">
    <text evidence="1">Belongs to the iron-containing alcohol dehydrogenase family.</text>
</comment>
<evidence type="ECO:0000313" key="5">
    <source>
        <dbReference type="EMBL" id="SDP18437.1"/>
    </source>
</evidence>
<protein>
    <submittedName>
        <fullName evidence="5">Alcohol dehydrogenase</fullName>
    </submittedName>
</protein>
<dbReference type="Gene3D" id="3.40.50.1970">
    <property type="match status" value="1"/>
</dbReference>
<proteinExistence type="inferred from homology"/>
<dbReference type="AlphaFoldDB" id="A0A1H0QM79"/>
<sequence>MSMQTIQPQVKTEDFQDFFMPGYVRFGVNANLTLAEEVTKLDARKITLISDKGLEKVGVVQKVLDLLAPLDKDITTFTDISGEPSFDLLAHSIDRVRRHESDMIIGIGGGSALDVAKATAALAHEEDLSLCFSGQKSIETRNVKCILLPTTSGTGSEVTMNAIFGDEEQEVKRGLVSQSLLPDVAIVDPVLTLSCPPKVTAASGVDAFTHALESYVAERATPMTKMYAEKAMKLFAANIPKAVHNGKDLEARKQMSWVSLLAGVSLANAGVGAVHALAYPLGGKYHVEHGVANALLMPFVFEVIGQSCMEEMVEVASFLHLGDFTNHPHQAKGAVVHYLYELLETLSLPTSLSELGIQEEDLPLLAKQASKVDRLLSNTPYELTENQILKIYENAYRGQ</sequence>
<evidence type="ECO:0000256" key="2">
    <source>
        <dbReference type="ARBA" id="ARBA00023002"/>
    </source>
</evidence>
<evidence type="ECO:0000256" key="1">
    <source>
        <dbReference type="ARBA" id="ARBA00007358"/>
    </source>
</evidence>
<evidence type="ECO:0000313" key="6">
    <source>
        <dbReference type="Proteomes" id="UP000198860"/>
    </source>
</evidence>
<dbReference type="Gene3D" id="1.20.1090.10">
    <property type="entry name" value="Dehydroquinate synthase-like - alpha domain"/>
    <property type="match status" value="1"/>
</dbReference>
<dbReference type="PANTHER" id="PTHR11496:SF83">
    <property type="entry name" value="HYDROXYACID-OXOACID TRANSHYDROGENASE, MITOCHONDRIAL"/>
    <property type="match status" value="1"/>
</dbReference>
<gene>
    <name evidence="5" type="ORF">SAMN05421677_11358</name>
</gene>
<dbReference type="Proteomes" id="UP000198860">
    <property type="component" value="Unassembled WGS sequence"/>
</dbReference>
<dbReference type="OrthoDB" id="9815791at2"/>
<dbReference type="FunFam" id="3.40.50.1970:FF:000003">
    <property type="entry name" value="Alcohol dehydrogenase, iron-containing"/>
    <property type="match status" value="1"/>
</dbReference>
<dbReference type="InterPro" id="IPR001670">
    <property type="entry name" value="ADH_Fe/GldA"/>
</dbReference>
<dbReference type="InterPro" id="IPR039697">
    <property type="entry name" value="Alcohol_dehydrogenase_Fe"/>
</dbReference>
<dbReference type="CDD" id="cd08551">
    <property type="entry name" value="Fe-ADH"/>
    <property type="match status" value="1"/>
</dbReference>
<dbReference type="PROSITE" id="PS00913">
    <property type="entry name" value="ADH_IRON_1"/>
    <property type="match status" value="1"/>
</dbReference>
<evidence type="ECO:0000259" key="4">
    <source>
        <dbReference type="Pfam" id="PF25137"/>
    </source>
</evidence>